<proteinExistence type="predicted"/>
<gene>
    <name evidence="2" type="ORF">HannXRQ_Chr02g0048901</name>
</gene>
<protein>
    <submittedName>
        <fullName evidence="2">Uncharacterized protein</fullName>
    </submittedName>
</protein>
<keyword evidence="1" id="KW-0472">Membrane</keyword>
<evidence type="ECO:0000313" key="2">
    <source>
        <dbReference type="EMBL" id="OTG34722.1"/>
    </source>
</evidence>
<dbReference type="InParanoid" id="A0A251VIE8"/>
<keyword evidence="1" id="KW-0812">Transmembrane</keyword>
<sequence length="159" mass="17700">MQEANAHISNGTTDLEKSQLSLDKVLRESSIQAPNAMHEVSQHAVQNNVEIHLEEPLTVNKDVLTDGQQRLLFRCMNRTRFLTFALYVFVSCSLFSCHCFWIFGDDNVGHRRFSGPIFGSTFGSNGSTASATYDVVTSRELSNSVCFYSPLRNQVNGSG</sequence>
<feature type="transmembrane region" description="Helical" evidence="1">
    <location>
        <begin position="81"/>
        <end position="103"/>
    </location>
</feature>
<keyword evidence="1" id="KW-1133">Transmembrane helix</keyword>
<organism evidence="2 3">
    <name type="scientific">Helianthus annuus</name>
    <name type="common">Common sunflower</name>
    <dbReference type="NCBI Taxonomy" id="4232"/>
    <lineage>
        <taxon>Eukaryota</taxon>
        <taxon>Viridiplantae</taxon>
        <taxon>Streptophyta</taxon>
        <taxon>Embryophyta</taxon>
        <taxon>Tracheophyta</taxon>
        <taxon>Spermatophyta</taxon>
        <taxon>Magnoliopsida</taxon>
        <taxon>eudicotyledons</taxon>
        <taxon>Gunneridae</taxon>
        <taxon>Pentapetalae</taxon>
        <taxon>asterids</taxon>
        <taxon>campanulids</taxon>
        <taxon>Asterales</taxon>
        <taxon>Asteraceae</taxon>
        <taxon>Asteroideae</taxon>
        <taxon>Heliantheae alliance</taxon>
        <taxon>Heliantheae</taxon>
        <taxon>Helianthus</taxon>
    </lineage>
</organism>
<evidence type="ECO:0000313" key="3">
    <source>
        <dbReference type="Proteomes" id="UP000215914"/>
    </source>
</evidence>
<reference evidence="3" key="1">
    <citation type="journal article" date="2017" name="Nature">
        <title>The sunflower genome provides insights into oil metabolism, flowering and Asterid evolution.</title>
        <authorList>
            <person name="Badouin H."/>
            <person name="Gouzy J."/>
            <person name="Grassa C.J."/>
            <person name="Murat F."/>
            <person name="Staton S.E."/>
            <person name="Cottret L."/>
            <person name="Lelandais-Briere C."/>
            <person name="Owens G.L."/>
            <person name="Carrere S."/>
            <person name="Mayjonade B."/>
            <person name="Legrand L."/>
            <person name="Gill N."/>
            <person name="Kane N.C."/>
            <person name="Bowers J.E."/>
            <person name="Hubner S."/>
            <person name="Bellec A."/>
            <person name="Berard A."/>
            <person name="Berges H."/>
            <person name="Blanchet N."/>
            <person name="Boniface M.C."/>
            <person name="Brunel D."/>
            <person name="Catrice O."/>
            <person name="Chaidir N."/>
            <person name="Claudel C."/>
            <person name="Donnadieu C."/>
            <person name="Faraut T."/>
            <person name="Fievet G."/>
            <person name="Helmstetter N."/>
            <person name="King M."/>
            <person name="Knapp S.J."/>
            <person name="Lai Z."/>
            <person name="Le Paslier M.C."/>
            <person name="Lippi Y."/>
            <person name="Lorenzon L."/>
            <person name="Mandel J.R."/>
            <person name="Marage G."/>
            <person name="Marchand G."/>
            <person name="Marquand E."/>
            <person name="Bret-Mestries E."/>
            <person name="Morien E."/>
            <person name="Nambeesan S."/>
            <person name="Nguyen T."/>
            <person name="Pegot-Espagnet P."/>
            <person name="Pouilly N."/>
            <person name="Raftis F."/>
            <person name="Sallet E."/>
            <person name="Schiex T."/>
            <person name="Thomas J."/>
            <person name="Vandecasteele C."/>
            <person name="Vares D."/>
            <person name="Vear F."/>
            <person name="Vautrin S."/>
            <person name="Crespi M."/>
            <person name="Mangin B."/>
            <person name="Burke J.M."/>
            <person name="Salse J."/>
            <person name="Munos S."/>
            <person name="Vincourt P."/>
            <person name="Rieseberg L.H."/>
            <person name="Langlade N.B."/>
        </authorList>
    </citation>
    <scope>NUCLEOTIDE SEQUENCE [LARGE SCALE GENOMIC DNA]</scope>
    <source>
        <strain evidence="3">cv. SF193</strain>
    </source>
</reference>
<evidence type="ECO:0000256" key="1">
    <source>
        <dbReference type="SAM" id="Phobius"/>
    </source>
</evidence>
<keyword evidence="3" id="KW-1185">Reference proteome</keyword>
<dbReference type="Proteomes" id="UP000215914">
    <property type="component" value="Chromosome 2"/>
</dbReference>
<name>A0A251VIE8_HELAN</name>
<dbReference type="AlphaFoldDB" id="A0A251VIE8"/>
<accession>A0A251VIE8</accession>
<dbReference type="EMBL" id="CM007891">
    <property type="protein sequence ID" value="OTG34722.1"/>
    <property type="molecule type" value="Genomic_DNA"/>
</dbReference>